<dbReference type="Gene3D" id="3.40.50.880">
    <property type="match status" value="1"/>
</dbReference>
<dbReference type="PANTHER" id="PTHR43130:SF15">
    <property type="entry name" value="THIJ_PFPI FAMILY PROTEIN (AFU_ORTHOLOGUE AFUA_5G14240)"/>
    <property type="match status" value="1"/>
</dbReference>
<comment type="caution">
    <text evidence="2">The sequence shown here is derived from an EMBL/GenBank/DDBJ whole genome shotgun (WGS) entry which is preliminary data.</text>
</comment>
<name>A0A846WXC6_9ACTN</name>
<gene>
    <name evidence="2" type="ORF">HF999_04555</name>
</gene>
<evidence type="ECO:0000259" key="1">
    <source>
        <dbReference type="Pfam" id="PF01965"/>
    </source>
</evidence>
<keyword evidence="3" id="KW-1185">Reference proteome</keyword>
<dbReference type="Proteomes" id="UP000582646">
    <property type="component" value="Unassembled WGS sequence"/>
</dbReference>
<reference evidence="2 3" key="1">
    <citation type="submission" date="2020-04" db="EMBL/GenBank/DDBJ databases">
        <title>MicrobeNet Type strains.</title>
        <authorList>
            <person name="Nicholson A.C."/>
        </authorList>
    </citation>
    <scope>NUCLEOTIDE SEQUENCE [LARGE SCALE GENOMIC DNA]</scope>
    <source>
        <strain evidence="2 3">DSM 44113</strain>
    </source>
</reference>
<evidence type="ECO:0000313" key="3">
    <source>
        <dbReference type="Proteomes" id="UP000582646"/>
    </source>
</evidence>
<dbReference type="PANTHER" id="PTHR43130">
    <property type="entry name" value="ARAC-FAMILY TRANSCRIPTIONAL REGULATOR"/>
    <property type="match status" value="1"/>
</dbReference>
<evidence type="ECO:0000313" key="2">
    <source>
        <dbReference type="EMBL" id="NKY17643.1"/>
    </source>
</evidence>
<dbReference type="SUPFAM" id="SSF52317">
    <property type="entry name" value="Class I glutamine amidotransferase-like"/>
    <property type="match status" value="1"/>
</dbReference>
<dbReference type="InterPro" id="IPR029062">
    <property type="entry name" value="Class_I_gatase-like"/>
</dbReference>
<dbReference type="EMBL" id="JAAXOQ010000004">
    <property type="protein sequence ID" value="NKY17643.1"/>
    <property type="molecule type" value="Genomic_DNA"/>
</dbReference>
<proteinExistence type="predicted"/>
<dbReference type="RefSeq" id="WP_168544784.1">
    <property type="nucleotide sequence ID" value="NZ_BAAAKS010000006.1"/>
</dbReference>
<sequence length="94" mass="10216">MGIERLVADQSAPEDLRALQETAEIVASVCTGTAVLAVAGILDGHTATSNKKAFDWVRSFGPNVDWKPQARWVTELEVRTDPHDDPFAIVSPQT</sequence>
<feature type="domain" description="DJ-1/PfpI" evidence="1">
    <location>
        <begin position="4"/>
        <end position="58"/>
    </location>
</feature>
<dbReference type="Pfam" id="PF01965">
    <property type="entry name" value="DJ-1_PfpI"/>
    <property type="match status" value="1"/>
</dbReference>
<dbReference type="InterPro" id="IPR052158">
    <property type="entry name" value="INH-QAR"/>
</dbReference>
<dbReference type="AlphaFoldDB" id="A0A846WXC6"/>
<organism evidence="2 3">
    <name type="scientific">Tsukamurella spumae</name>
    <dbReference type="NCBI Taxonomy" id="44753"/>
    <lineage>
        <taxon>Bacteria</taxon>
        <taxon>Bacillati</taxon>
        <taxon>Actinomycetota</taxon>
        <taxon>Actinomycetes</taxon>
        <taxon>Mycobacteriales</taxon>
        <taxon>Tsukamurellaceae</taxon>
        <taxon>Tsukamurella</taxon>
    </lineage>
</organism>
<dbReference type="InterPro" id="IPR002818">
    <property type="entry name" value="DJ-1/PfpI"/>
</dbReference>
<protein>
    <recommendedName>
        <fullName evidence="1">DJ-1/PfpI domain-containing protein</fullName>
    </recommendedName>
</protein>
<accession>A0A846WXC6</accession>